<dbReference type="AlphaFoldDB" id="A0A2I4DXS5"/>
<dbReference type="PANTHER" id="PTHR31775">
    <property type="entry name" value="OS02G0117200 PROTEIN"/>
    <property type="match status" value="1"/>
</dbReference>
<dbReference type="RefSeq" id="XP_018811958.1">
    <property type="nucleotide sequence ID" value="XM_018956413.2"/>
</dbReference>
<keyword evidence="4" id="KW-1185">Reference proteome</keyword>
<comment type="similarity">
    <text evidence="1">Belongs to the remorin family.</text>
</comment>
<feature type="compositionally biased region" description="Basic and acidic residues" evidence="3">
    <location>
        <begin position="47"/>
        <end position="56"/>
    </location>
</feature>
<keyword evidence="2" id="KW-0175">Coiled coil</keyword>
<dbReference type="InterPro" id="IPR005518">
    <property type="entry name" value="Remorin_N"/>
</dbReference>
<organism evidence="4 5">
    <name type="scientific">Juglans regia</name>
    <name type="common">English walnut</name>
    <dbReference type="NCBI Taxonomy" id="51240"/>
    <lineage>
        <taxon>Eukaryota</taxon>
        <taxon>Viridiplantae</taxon>
        <taxon>Streptophyta</taxon>
        <taxon>Embryophyta</taxon>
        <taxon>Tracheophyta</taxon>
        <taxon>Spermatophyta</taxon>
        <taxon>Magnoliopsida</taxon>
        <taxon>eudicotyledons</taxon>
        <taxon>Gunneridae</taxon>
        <taxon>Pentapetalae</taxon>
        <taxon>rosids</taxon>
        <taxon>fabids</taxon>
        <taxon>Fagales</taxon>
        <taxon>Juglandaceae</taxon>
        <taxon>Juglans</taxon>
    </lineage>
</organism>
<dbReference type="Pfam" id="PF03766">
    <property type="entry name" value="Remorin_N"/>
    <property type="match status" value="1"/>
</dbReference>
<accession>A0A2I4DXS5</accession>
<evidence type="ECO:0000313" key="5">
    <source>
        <dbReference type="RefSeq" id="XP_018811958.1"/>
    </source>
</evidence>
<reference evidence="5" key="1">
    <citation type="submission" date="2025-08" db="UniProtKB">
        <authorList>
            <consortium name="RefSeq"/>
        </authorList>
    </citation>
    <scope>IDENTIFICATION</scope>
    <source>
        <tissue evidence="5">Leaves</tissue>
    </source>
</reference>
<dbReference type="STRING" id="51240.A0A2I4DXS5"/>
<sequence length="189" mass="21058">MGEEGSQKVDAPRKENDRGGEEQEAPNDVAEGKAVMPPPDQKIASPVKEKVAEPTAEKIPGGLVNRDDVLAKIANEKRLALIKAWEESEKTKAENKAYKNLSAIGSWENTNKASVEAQLKKIEEKFDKKKAKYAEKKKNKVAEVHRAAEEKRAAVEATRRGEFIKVEETATKFRTTGYVPKKLLSCFSY</sequence>
<dbReference type="Pfam" id="PF03763">
    <property type="entry name" value="Remorin_C"/>
    <property type="match status" value="1"/>
</dbReference>
<evidence type="ECO:0000256" key="2">
    <source>
        <dbReference type="SAM" id="Coils"/>
    </source>
</evidence>
<dbReference type="Gramene" id="Jr02_18210_p1">
    <property type="protein sequence ID" value="cds.Jr02_18210_p1"/>
    <property type="gene ID" value="Jr02_18210"/>
</dbReference>
<dbReference type="KEGG" id="jre:108984442"/>
<dbReference type="GeneID" id="108984442"/>
<gene>
    <name evidence="5" type="primary">LOC108984442</name>
</gene>
<dbReference type="PANTHER" id="PTHR31775:SF29">
    <property type="entry name" value="REMORIN C-TERMINAL DOMAIN-CONTAINING PROTEIN"/>
    <property type="match status" value="1"/>
</dbReference>
<evidence type="ECO:0000256" key="3">
    <source>
        <dbReference type="SAM" id="MobiDB-lite"/>
    </source>
</evidence>
<feature type="compositionally biased region" description="Basic and acidic residues" evidence="3">
    <location>
        <begin position="1"/>
        <end position="21"/>
    </location>
</feature>
<feature type="coiled-coil region" evidence="2">
    <location>
        <begin position="112"/>
        <end position="139"/>
    </location>
</feature>
<name>A0A2I4DXS5_JUGRE</name>
<proteinExistence type="inferred from homology"/>
<dbReference type="Proteomes" id="UP000235220">
    <property type="component" value="Chromosome 2"/>
</dbReference>
<evidence type="ECO:0000256" key="1">
    <source>
        <dbReference type="ARBA" id="ARBA00005711"/>
    </source>
</evidence>
<evidence type="ECO:0000313" key="4">
    <source>
        <dbReference type="Proteomes" id="UP000235220"/>
    </source>
</evidence>
<feature type="region of interest" description="Disordered" evidence="3">
    <location>
        <begin position="1"/>
        <end position="63"/>
    </location>
</feature>
<protein>
    <submittedName>
        <fullName evidence="5">Remorin-like</fullName>
    </submittedName>
</protein>
<dbReference type="InterPro" id="IPR005516">
    <property type="entry name" value="Remorin_C"/>
</dbReference>
<dbReference type="OrthoDB" id="684343at2759"/>